<feature type="region of interest" description="Disordered" evidence="1">
    <location>
        <begin position="114"/>
        <end position="144"/>
    </location>
</feature>
<feature type="domain" description="ShKT" evidence="2">
    <location>
        <begin position="146"/>
        <end position="186"/>
    </location>
</feature>
<sequence length="194" mass="20576">MSCEDDIGGCAEIFKTKAEESPAKRDPLCENAALKEIVSQCSKTCARCCQNPKSSCPDHPAYAFNCPNWKNSCGSTTESVRDTMALFCPEPAVSAWPESAATRSLIATSSSSFATTPFQSQSGSTPPANPSPPPGPLPPAPAPNPNCGDAPKSPCAQFKIKGFCENTYYDMAFRMKTCGRTCGWCVDDLVVAQG</sequence>
<dbReference type="STRING" id="34508.A0A4U5LU09"/>
<keyword evidence="4" id="KW-1185">Reference proteome</keyword>
<reference evidence="3 4" key="1">
    <citation type="journal article" date="2015" name="Genome Biol.">
        <title>Comparative genomics of Steinernema reveals deeply conserved gene regulatory networks.</title>
        <authorList>
            <person name="Dillman A.R."/>
            <person name="Macchietto M."/>
            <person name="Porter C.F."/>
            <person name="Rogers A."/>
            <person name="Williams B."/>
            <person name="Antoshechkin I."/>
            <person name="Lee M.M."/>
            <person name="Goodwin Z."/>
            <person name="Lu X."/>
            <person name="Lewis E.E."/>
            <person name="Goodrich-Blair H."/>
            <person name="Stock S.P."/>
            <person name="Adams B.J."/>
            <person name="Sternberg P.W."/>
            <person name="Mortazavi A."/>
        </authorList>
    </citation>
    <scope>NUCLEOTIDE SEQUENCE [LARGE SCALE GENOMIC DNA]</scope>
    <source>
        <strain evidence="3 4">ALL</strain>
    </source>
</reference>
<evidence type="ECO:0000259" key="2">
    <source>
        <dbReference type="SMART" id="SM00254"/>
    </source>
</evidence>
<organism evidence="3 4">
    <name type="scientific">Steinernema carpocapsae</name>
    <name type="common">Entomopathogenic nematode</name>
    <dbReference type="NCBI Taxonomy" id="34508"/>
    <lineage>
        <taxon>Eukaryota</taxon>
        <taxon>Metazoa</taxon>
        <taxon>Ecdysozoa</taxon>
        <taxon>Nematoda</taxon>
        <taxon>Chromadorea</taxon>
        <taxon>Rhabditida</taxon>
        <taxon>Tylenchina</taxon>
        <taxon>Panagrolaimomorpha</taxon>
        <taxon>Strongyloidoidea</taxon>
        <taxon>Steinernematidae</taxon>
        <taxon>Steinernema</taxon>
    </lineage>
</organism>
<feature type="compositionally biased region" description="Low complexity" evidence="1">
    <location>
        <begin position="114"/>
        <end position="126"/>
    </location>
</feature>
<proteinExistence type="predicted"/>
<dbReference type="InterPro" id="IPR003582">
    <property type="entry name" value="ShKT_dom"/>
</dbReference>
<dbReference type="SMART" id="SM00254">
    <property type="entry name" value="ShKT"/>
    <property type="match status" value="2"/>
</dbReference>
<dbReference type="OrthoDB" id="5814005at2759"/>
<evidence type="ECO:0000313" key="4">
    <source>
        <dbReference type="Proteomes" id="UP000298663"/>
    </source>
</evidence>
<comment type="caution">
    <text evidence="3">The sequence shown here is derived from an EMBL/GenBank/DDBJ whole genome shotgun (WGS) entry which is preliminary data.</text>
</comment>
<evidence type="ECO:0000313" key="3">
    <source>
        <dbReference type="EMBL" id="TKR59570.1"/>
    </source>
</evidence>
<dbReference type="Pfam" id="PF01549">
    <property type="entry name" value="ShK"/>
    <property type="match status" value="2"/>
</dbReference>
<dbReference type="AlphaFoldDB" id="A0A4U5LU09"/>
<reference evidence="3 4" key="2">
    <citation type="journal article" date="2019" name="G3 (Bethesda)">
        <title>Hybrid Assembly of the Genome of the Entomopathogenic Nematode Steinernema carpocapsae Identifies the X-Chromosome.</title>
        <authorList>
            <person name="Serra L."/>
            <person name="Macchietto M."/>
            <person name="Macias-Munoz A."/>
            <person name="McGill C.J."/>
            <person name="Rodriguez I.M."/>
            <person name="Rodriguez B."/>
            <person name="Murad R."/>
            <person name="Mortazavi A."/>
        </authorList>
    </citation>
    <scope>NUCLEOTIDE SEQUENCE [LARGE SCALE GENOMIC DNA]</scope>
    <source>
        <strain evidence="3 4">ALL</strain>
    </source>
</reference>
<accession>A0A4U5LU09</accession>
<dbReference type="Gene3D" id="1.10.10.1940">
    <property type="match status" value="1"/>
</dbReference>
<name>A0A4U5LU09_STECR</name>
<gene>
    <name evidence="3" type="ORF">L596_029222</name>
</gene>
<dbReference type="Proteomes" id="UP000298663">
    <property type="component" value="Unassembled WGS sequence"/>
</dbReference>
<evidence type="ECO:0000256" key="1">
    <source>
        <dbReference type="SAM" id="MobiDB-lite"/>
    </source>
</evidence>
<feature type="domain" description="ShKT" evidence="2">
    <location>
        <begin position="2"/>
        <end position="49"/>
    </location>
</feature>
<feature type="compositionally biased region" description="Pro residues" evidence="1">
    <location>
        <begin position="127"/>
        <end position="144"/>
    </location>
</feature>
<protein>
    <recommendedName>
        <fullName evidence="2">ShKT domain-containing protein</fullName>
    </recommendedName>
</protein>
<dbReference type="EMBL" id="AZBU02000012">
    <property type="protein sequence ID" value="TKR59570.1"/>
    <property type="molecule type" value="Genomic_DNA"/>
</dbReference>